<organism evidence="1">
    <name type="scientific">marine sediment metagenome</name>
    <dbReference type="NCBI Taxonomy" id="412755"/>
    <lineage>
        <taxon>unclassified sequences</taxon>
        <taxon>metagenomes</taxon>
        <taxon>ecological metagenomes</taxon>
    </lineage>
</organism>
<sequence length="323" mass="35007">FNTKEGPLSLALTSPENITYNTTSDKIGKIDPKVVSISNKEEIKKRSVVAITVMPLNLESYWYSIDSGVTNISFDLGDDVYWNNGHITLDVWGNDSDNVIATDKVEFTMDVEQYTVQDTTGTTWVRVDNTSIDVTKTKQKGIVEVAVGLNNTNNYSATFFFDFKSSNITIANLSFNTSSSLGKSFVHNSTPIPGLLNKSLLVPNTGAKKVYICPGATSFETVNDTCKGKVNLKFNQTVSGMTMTNAYINGNLYYKIINITGTGGGEGAAPTLTNGNVTPIVGVAATDFYYNVTYTDAENDTATSVLVMVNGTSNYTLTEFNSS</sequence>
<dbReference type="EMBL" id="BARS01009992">
    <property type="protein sequence ID" value="GAF82445.1"/>
    <property type="molecule type" value="Genomic_DNA"/>
</dbReference>
<proteinExistence type="predicted"/>
<accession>X0U1Y3</accession>
<feature type="non-terminal residue" evidence="1">
    <location>
        <position position="323"/>
    </location>
</feature>
<name>X0U1Y3_9ZZZZ</name>
<feature type="non-terminal residue" evidence="1">
    <location>
        <position position="1"/>
    </location>
</feature>
<protein>
    <submittedName>
        <fullName evidence="1">Uncharacterized protein</fullName>
    </submittedName>
</protein>
<evidence type="ECO:0000313" key="1">
    <source>
        <dbReference type="EMBL" id="GAF82445.1"/>
    </source>
</evidence>
<comment type="caution">
    <text evidence="1">The sequence shown here is derived from an EMBL/GenBank/DDBJ whole genome shotgun (WGS) entry which is preliminary data.</text>
</comment>
<reference evidence="1" key="1">
    <citation type="journal article" date="2014" name="Front. Microbiol.">
        <title>High frequency of phylogenetically diverse reductive dehalogenase-homologous genes in deep subseafloor sedimentary metagenomes.</title>
        <authorList>
            <person name="Kawai M."/>
            <person name="Futagami T."/>
            <person name="Toyoda A."/>
            <person name="Takaki Y."/>
            <person name="Nishi S."/>
            <person name="Hori S."/>
            <person name="Arai W."/>
            <person name="Tsubouchi T."/>
            <person name="Morono Y."/>
            <person name="Uchiyama I."/>
            <person name="Ito T."/>
            <person name="Fujiyama A."/>
            <person name="Inagaki F."/>
            <person name="Takami H."/>
        </authorList>
    </citation>
    <scope>NUCLEOTIDE SEQUENCE</scope>
    <source>
        <strain evidence="1">Expedition CK06-06</strain>
    </source>
</reference>
<gene>
    <name evidence="1" type="ORF">S01H1_18654</name>
</gene>
<dbReference type="AlphaFoldDB" id="X0U1Y3"/>